<dbReference type="InterPro" id="IPR002213">
    <property type="entry name" value="UDP_glucos_trans"/>
</dbReference>
<comment type="caution">
    <text evidence="3">The sequence shown here is derived from an EMBL/GenBank/DDBJ whole genome shotgun (WGS) entry which is preliminary data.</text>
</comment>
<dbReference type="AlphaFoldDB" id="A0AAD9MSJ8"/>
<dbReference type="EMBL" id="JAODUP010000979">
    <property type="protein sequence ID" value="KAK2142271.1"/>
    <property type="molecule type" value="Genomic_DNA"/>
</dbReference>
<dbReference type="Proteomes" id="UP001208570">
    <property type="component" value="Unassembled WGS sequence"/>
</dbReference>
<feature type="transmembrane region" description="Helical" evidence="2">
    <location>
        <begin position="38"/>
        <end position="57"/>
    </location>
</feature>
<keyword evidence="2" id="KW-1133">Transmembrane helix</keyword>
<name>A0AAD9MSJ8_9ANNE</name>
<evidence type="ECO:0000313" key="4">
    <source>
        <dbReference type="Proteomes" id="UP001208570"/>
    </source>
</evidence>
<keyword evidence="2" id="KW-0812">Transmembrane</keyword>
<keyword evidence="1" id="KW-0808">Transferase</keyword>
<sequence>MMKNKPDKPQKRFSYWIEHVVHYGSSHLKTKAFELNTFQFYCLYVLVITAILLTFLVKDP</sequence>
<gene>
    <name evidence="3" type="ORF">LSH36_979g02037</name>
</gene>
<organism evidence="3 4">
    <name type="scientific">Paralvinella palmiformis</name>
    <dbReference type="NCBI Taxonomy" id="53620"/>
    <lineage>
        <taxon>Eukaryota</taxon>
        <taxon>Metazoa</taxon>
        <taxon>Spiralia</taxon>
        <taxon>Lophotrochozoa</taxon>
        <taxon>Annelida</taxon>
        <taxon>Polychaeta</taxon>
        <taxon>Sedentaria</taxon>
        <taxon>Canalipalpata</taxon>
        <taxon>Terebellida</taxon>
        <taxon>Terebelliformia</taxon>
        <taxon>Alvinellidae</taxon>
        <taxon>Paralvinella</taxon>
    </lineage>
</organism>
<evidence type="ECO:0000256" key="2">
    <source>
        <dbReference type="SAM" id="Phobius"/>
    </source>
</evidence>
<keyword evidence="2" id="KW-0472">Membrane</keyword>
<protein>
    <submittedName>
        <fullName evidence="3">Uncharacterized protein</fullName>
    </submittedName>
</protein>
<keyword evidence="4" id="KW-1185">Reference proteome</keyword>
<evidence type="ECO:0000256" key="1">
    <source>
        <dbReference type="ARBA" id="ARBA00022679"/>
    </source>
</evidence>
<reference evidence="3" key="1">
    <citation type="journal article" date="2023" name="Mol. Biol. Evol.">
        <title>Third-Generation Sequencing Reveals the Adaptive Role of the Epigenome in Three Deep-Sea Polychaetes.</title>
        <authorList>
            <person name="Perez M."/>
            <person name="Aroh O."/>
            <person name="Sun Y."/>
            <person name="Lan Y."/>
            <person name="Juniper S.K."/>
            <person name="Young C.R."/>
            <person name="Angers B."/>
            <person name="Qian P.Y."/>
        </authorList>
    </citation>
    <scope>NUCLEOTIDE SEQUENCE</scope>
    <source>
        <strain evidence="3">P08H-3</strain>
    </source>
</reference>
<evidence type="ECO:0000313" key="3">
    <source>
        <dbReference type="EMBL" id="KAK2142271.1"/>
    </source>
</evidence>
<dbReference type="Pfam" id="PF00201">
    <property type="entry name" value="UDPGT"/>
    <property type="match status" value="1"/>
</dbReference>
<accession>A0AAD9MSJ8</accession>
<dbReference type="GO" id="GO:0008194">
    <property type="term" value="F:UDP-glycosyltransferase activity"/>
    <property type="evidence" value="ECO:0007669"/>
    <property type="project" value="InterPro"/>
</dbReference>
<proteinExistence type="predicted"/>